<dbReference type="InterPro" id="IPR032675">
    <property type="entry name" value="LRR_dom_sf"/>
</dbReference>
<keyword evidence="3" id="KW-1185">Reference proteome</keyword>
<evidence type="ECO:0000313" key="2">
    <source>
        <dbReference type="EMBL" id="KAF7359160.1"/>
    </source>
</evidence>
<dbReference type="AlphaFoldDB" id="A0A8H6YDM1"/>
<organism evidence="2 3">
    <name type="scientific">Mycena sanguinolenta</name>
    <dbReference type="NCBI Taxonomy" id="230812"/>
    <lineage>
        <taxon>Eukaryota</taxon>
        <taxon>Fungi</taxon>
        <taxon>Dikarya</taxon>
        <taxon>Basidiomycota</taxon>
        <taxon>Agaricomycotina</taxon>
        <taxon>Agaricomycetes</taxon>
        <taxon>Agaricomycetidae</taxon>
        <taxon>Agaricales</taxon>
        <taxon>Marasmiineae</taxon>
        <taxon>Mycenaceae</taxon>
        <taxon>Mycena</taxon>
    </lineage>
</organism>
<dbReference type="EMBL" id="JACAZH010000009">
    <property type="protein sequence ID" value="KAF7359160.1"/>
    <property type="molecule type" value="Genomic_DNA"/>
</dbReference>
<sequence>MPPQIFQDAAATGENCHFSHSPKAPSPPPWPPINRASSVTTLPGWSGNIRSWEAGPDANLQLVQAINSLRGEAGQGSLDKTHKFFEILRGFCRLEEEDLDAATDTLQKSLPFAGQAIDYDSQDESDDRYNSEEEDDDFGDMDLFSPLKKITPKYMEPTFSARQTANYPRNSYSFTNNLRQESFFDWDLLDNPSVVNVQFGVNFGIEDSHIAGFIARPVVCRRLLRFAAGDPNTGNGGGVRNEAAFIQFVRLCPNIRVFRLDAFTSLSDTTLLAIFEACPHIEMVQLTGHDKVHGSVSGTALKTLARAPHLAPNLKALYLYDQSDSHQSLKALSKARPRLWIHTGEMLGNSMSAQLLAAEPGGEAITNTWLGGKIVSIFGDCGSLAPSGGRHGFW</sequence>
<evidence type="ECO:0000313" key="3">
    <source>
        <dbReference type="Proteomes" id="UP000623467"/>
    </source>
</evidence>
<feature type="compositionally biased region" description="Acidic residues" evidence="1">
    <location>
        <begin position="120"/>
        <end position="138"/>
    </location>
</feature>
<feature type="region of interest" description="Disordered" evidence="1">
    <location>
        <begin position="14"/>
        <end position="39"/>
    </location>
</feature>
<feature type="region of interest" description="Disordered" evidence="1">
    <location>
        <begin position="113"/>
        <end position="138"/>
    </location>
</feature>
<proteinExistence type="predicted"/>
<dbReference type="OrthoDB" id="550575at2759"/>
<protein>
    <submittedName>
        <fullName evidence="2">Uncharacterized protein</fullName>
    </submittedName>
</protein>
<accession>A0A8H6YDM1</accession>
<name>A0A8H6YDM1_9AGAR</name>
<dbReference type="Proteomes" id="UP000623467">
    <property type="component" value="Unassembled WGS sequence"/>
</dbReference>
<reference evidence="2" key="1">
    <citation type="submission" date="2020-05" db="EMBL/GenBank/DDBJ databases">
        <title>Mycena genomes resolve the evolution of fungal bioluminescence.</title>
        <authorList>
            <person name="Tsai I.J."/>
        </authorList>
    </citation>
    <scope>NUCLEOTIDE SEQUENCE</scope>
    <source>
        <strain evidence="2">160909Yilan</strain>
    </source>
</reference>
<dbReference type="SUPFAM" id="SSF52047">
    <property type="entry name" value="RNI-like"/>
    <property type="match status" value="1"/>
</dbReference>
<dbReference type="Gene3D" id="3.80.10.10">
    <property type="entry name" value="Ribonuclease Inhibitor"/>
    <property type="match status" value="1"/>
</dbReference>
<comment type="caution">
    <text evidence="2">The sequence shown here is derived from an EMBL/GenBank/DDBJ whole genome shotgun (WGS) entry which is preliminary data.</text>
</comment>
<gene>
    <name evidence="2" type="ORF">MSAN_01257600</name>
</gene>
<evidence type="ECO:0000256" key="1">
    <source>
        <dbReference type="SAM" id="MobiDB-lite"/>
    </source>
</evidence>